<evidence type="ECO:0000313" key="4">
    <source>
        <dbReference type="Proteomes" id="UP000594262"/>
    </source>
</evidence>
<feature type="repeat" description="ANK" evidence="1">
    <location>
        <begin position="94"/>
        <end position="126"/>
    </location>
</feature>
<organism evidence="3 4">
    <name type="scientific">Clytia hemisphaerica</name>
    <dbReference type="NCBI Taxonomy" id="252671"/>
    <lineage>
        <taxon>Eukaryota</taxon>
        <taxon>Metazoa</taxon>
        <taxon>Cnidaria</taxon>
        <taxon>Hydrozoa</taxon>
        <taxon>Hydroidolina</taxon>
        <taxon>Leptothecata</taxon>
        <taxon>Obeliida</taxon>
        <taxon>Clytiidae</taxon>
        <taxon>Clytia</taxon>
    </lineage>
</organism>
<dbReference type="AlphaFoldDB" id="A0A7M5V797"/>
<feature type="region of interest" description="Disordered" evidence="2">
    <location>
        <begin position="311"/>
        <end position="336"/>
    </location>
</feature>
<dbReference type="PROSITE" id="PS50088">
    <property type="entry name" value="ANK_REPEAT"/>
    <property type="match status" value="1"/>
</dbReference>
<protein>
    <submittedName>
        <fullName evidence="3">Uncharacterized protein</fullName>
    </submittedName>
</protein>
<feature type="region of interest" description="Disordered" evidence="2">
    <location>
        <begin position="1"/>
        <end position="22"/>
    </location>
</feature>
<dbReference type="RefSeq" id="XP_066911071.1">
    <property type="nucleotide sequence ID" value="XM_067054970.1"/>
</dbReference>
<dbReference type="SMART" id="SM00248">
    <property type="entry name" value="ANK"/>
    <property type="match status" value="1"/>
</dbReference>
<dbReference type="PROSITE" id="PS50297">
    <property type="entry name" value="ANK_REP_REGION"/>
    <property type="match status" value="1"/>
</dbReference>
<dbReference type="OrthoDB" id="6332645at2759"/>
<evidence type="ECO:0000256" key="2">
    <source>
        <dbReference type="SAM" id="MobiDB-lite"/>
    </source>
</evidence>
<name>A0A7M5V797_9CNID</name>
<evidence type="ECO:0000256" key="1">
    <source>
        <dbReference type="PROSITE-ProRule" id="PRU00023"/>
    </source>
</evidence>
<sequence>MDDSDEFCSSDFEDDSSYIDSDEIDFDPEDYFESNYDIYPKDEKTPNIVDYAGKGLLSLIQRETKDKKAGAINGSRKWTEVEEKWGYDKSWEWHDDTPLIAAARNGHFEVAHYLLSVGADPTLESCHVCDENGNASKAASACMQSLVRTKDQILQGSCSYLSTDPKYSEIAALDIIYRIHEFQKLIDVLKVAEQYWKKASYASSRFSKERKEKLERCPNKPNNEKELKTKLDEFTASKPDMDQLKDLAAEITKLRKKKESQQSNSFNSVFQQLSVNNVCALSLNCDGNPPANDCQHKCCGRCCPGPCRRHQLRSKRDVPSGTKSRKTNNDAPYNSTMKSYSPGNVDAFIQQCTDWDEVNTEDIVLPTGEEFRCVVQKKYFGENHYITLSLTYAFGILVRKDSSLRNECSSMSGSFGNFGDLSKSTAVDKLCRKLADFKDHRRRMKTLQPILEKAFAEGSTYPMIKEDRSLKVLVSDMASFGDLKEAQSQKPQKQKIGGTIRGYVNTVRHFKPGYYYTSVIKPMEDCDPFVMYHHESIDPRKLMDQILLMADDYEDYLPKVVNSINRYDWCEWMHYGGDSSGEDCSKDEKARRLDDRCSIYFCPTESGSLLKKTVKQRKITNSEVIDELSGYVGDDEKVIALGIKTGGMNSGDWIYGKVFEDEDSGQNFALVVNFCLGDLFMESIPDELKNMYPNKKFTSVSKTELKFNIADFEK</sequence>
<proteinExistence type="predicted"/>
<dbReference type="Pfam" id="PF00023">
    <property type="entry name" value="Ank"/>
    <property type="match status" value="1"/>
</dbReference>
<dbReference type="InterPro" id="IPR036770">
    <property type="entry name" value="Ankyrin_rpt-contain_sf"/>
</dbReference>
<keyword evidence="1" id="KW-0040">ANK repeat</keyword>
<accession>A0A7M5V797</accession>
<dbReference type="Gene3D" id="1.25.40.20">
    <property type="entry name" value="Ankyrin repeat-containing domain"/>
    <property type="match status" value="1"/>
</dbReference>
<dbReference type="GeneID" id="136798359"/>
<dbReference type="Proteomes" id="UP000594262">
    <property type="component" value="Unplaced"/>
</dbReference>
<dbReference type="InterPro" id="IPR002110">
    <property type="entry name" value="Ankyrin_rpt"/>
</dbReference>
<evidence type="ECO:0000313" key="3">
    <source>
        <dbReference type="EnsemblMetazoa" id="CLYHEMP010961.2"/>
    </source>
</evidence>
<dbReference type="EnsemblMetazoa" id="CLYHEMT010961.2">
    <property type="protein sequence ID" value="CLYHEMP010961.2"/>
    <property type="gene ID" value="CLYHEMG010961"/>
</dbReference>
<keyword evidence="4" id="KW-1185">Reference proteome</keyword>
<reference evidence="3" key="1">
    <citation type="submission" date="2021-01" db="UniProtKB">
        <authorList>
            <consortium name="EnsemblMetazoa"/>
        </authorList>
    </citation>
    <scope>IDENTIFICATION</scope>
</reference>
<dbReference type="SUPFAM" id="SSF48403">
    <property type="entry name" value="Ankyrin repeat"/>
    <property type="match status" value="1"/>
</dbReference>